<dbReference type="EMBL" id="CP017480">
    <property type="protein sequence ID" value="APG05592.1"/>
    <property type="molecule type" value="Genomic_DNA"/>
</dbReference>
<reference evidence="2" key="1">
    <citation type="submission" date="2016-09" db="EMBL/GenBank/DDBJ databases">
        <authorList>
            <person name="Lysoe E."/>
        </authorList>
    </citation>
    <scope>NUCLEOTIDE SEQUENCE [LARGE SCALE GENOMIC DNA]</scope>
    <source>
        <strain evidence="2">LJ96T</strain>
    </source>
</reference>
<name>A0A1L3EX38_9GAMM</name>
<protein>
    <submittedName>
        <fullName evidence="1">Uncharacterized protein</fullName>
    </submittedName>
</protein>
<accession>A0A1L3EX38</accession>
<proteinExistence type="predicted"/>
<sequence>MTPMPFTITAAAREMVLDAQALALLSDDMTERAAARALLDHGDMGAALRLALRLMPRGYVVPWLCQCVRAEAPEGDVLDGLLVAEAWLRERGEPRRRSALAFAAERHYVGIGALVAASAAWSEGFLLDGEGREVAPVAAQLMAVVAAAALLSLASTFPDFDARSRAFVASAMALLPPEESA</sequence>
<dbReference type="KEGG" id="lrz:BJI69_17910"/>
<evidence type="ECO:0000313" key="2">
    <source>
        <dbReference type="Proteomes" id="UP000182987"/>
    </source>
</evidence>
<keyword evidence="2" id="KW-1185">Reference proteome</keyword>
<dbReference type="AlphaFoldDB" id="A0A1L3EX38"/>
<dbReference type="Proteomes" id="UP000182987">
    <property type="component" value="Chromosome"/>
</dbReference>
<dbReference type="Pfam" id="PF22011">
    <property type="entry name" value="DUF6931"/>
    <property type="match status" value="1"/>
</dbReference>
<gene>
    <name evidence="1" type="ORF">BJI69_17910</name>
</gene>
<organism evidence="1 2">
    <name type="scientific">Luteibacter rhizovicinus DSM 16549</name>
    <dbReference type="NCBI Taxonomy" id="1440763"/>
    <lineage>
        <taxon>Bacteria</taxon>
        <taxon>Pseudomonadati</taxon>
        <taxon>Pseudomonadota</taxon>
        <taxon>Gammaproteobacteria</taxon>
        <taxon>Lysobacterales</taxon>
        <taxon>Rhodanobacteraceae</taxon>
        <taxon>Luteibacter</taxon>
    </lineage>
</organism>
<dbReference type="InterPro" id="IPR053855">
    <property type="entry name" value="DUF6931"/>
</dbReference>
<dbReference type="STRING" id="1440763.BJI69_17910"/>
<evidence type="ECO:0000313" key="1">
    <source>
        <dbReference type="EMBL" id="APG05592.1"/>
    </source>
</evidence>